<protein>
    <submittedName>
        <fullName evidence="6">Helix-turn-helix transcriptional regulator</fullName>
    </submittedName>
</protein>
<dbReference type="PANTHER" id="PTHR46796:SF12">
    <property type="entry name" value="HTH-TYPE DNA-BINDING TRANSCRIPTIONAL ACTIVATOR EUTR"/>
    <property type="match status" value="1"/>
</dbReference>
<dbReference type="Gene3D" id="1.10.10.60">
    <property type="entry name" value="Homeodomain-like"/>
    <property type="match status" value="1"/>
</dbReference>
<dbReference type="PROSITE" id="PS01124">
    <property type="entry name" value="HTH_ARAC_FAMILY_2"/>
    <property type="match status" value="1"/>
</dbReference>
<keyword evidence="7" id="KW-1185">Reference proteome</keyword>
<proteinExistence type="predicted"/>
<keyword evidence="3" id="KW-0804">Transcription</keyword>
<dbReference type="SUPFAM" id="SSF46689">
    <property type="entry name" value="Homeodomain-like"/>
    <property type="match status" value="2"/>
</dbReference>
<accession>A0ABS3KXM6</accession>
<dbReference type="InterPro" id="IPR050204">
    <property type="entry name" value="AraC_XylS_family_regulators"/>
</dbReference>
<feature type="domain" description="HTH araC/xylS-type" evidence="5">
    <location>
        <begin position="259"/>
        <end position="357"/>
    </location>
</feature>
<evidence type="ECO:0000256" key="4">
    <source>
        <dbReference type="SAM" id="MobiDB-lite"/>
    </source>
</evidence>
<dbReference type="SMART" id="SM00342">
    <property type="entry name" value="HTH_ARAC"/>
    <property type="match status" value="1"/>
</dbReference>
<reference evidence="6 7" key="1">
    <citation type="submission" date="2020-09" db="EMBL/GenBank/DDBJ databases">
        <title>Roseomonas.</title>
        <authorList>
            <person name="Zhu W."/>
        </authorList>
    </citation>
    <scope>NUCLEOTIDE SEQUENCE [LARGE SCALE GENOMIC DNA]</scope>
    <source>
        <strain evidence="6 7">573</strain>
    </source>
</reference>
<evidence type="ECO:0000259" key="5">
    <source>
        <dbReference type="PROSITE" id="PS01124"/>
    </source>
</evidence>
<dbReference type="InterPro" id="IPR018060">
    <property type="entry name" value="HTH_AraC"/>
</dbReference>
<evidence type="ECO:0000256" key="3">
    <source>
        <dbReference type="ARBA" id="ARBA00023163"/>
    </source>
</evidence>
<evidence type="ECO:0000313" key="7">
    <source>
        <dbReference type="Proteomes" id="UP001518989"/>
    </source>
</evidence>
<evidence type="ECO:0000256" key="2">
    <source>
        <dbReference type="ARBA" id="ARBA00023125"/>
    </source>
</evidence>
<dbReference type="Pfam" id="PF12833">
    <property type="entry name" value="HTH_18"/>
    <property type="match status" value="1"/>
</dbReference>
<evidence type="ECO:0000313" key="6">
    <source>
        <dbReference type="EMBL" id="MBO1081710.1"/>
    </source>
</evidence>
<dbReference type="RefSeq" id="WP_207419892.1">
    <property type="nucleotide sequence ID" value="NZ_CP061181.1"/>
</dbReference>
<dbReference type="InterPro" id="IPR009057">
    <property type="entry name" value="Homeodomain-like_sf"/>
</dbReference>
<feature type="region of interest" description="Disordered" evidence="4">
    <location>
        <begin position="126"/>
        <end position="146"/>
    </location>
</feature>
<sequence length="358" mass="38476">MFNPPPASAVCSSNARRANLPCDLAWRFGTVTRLTTIEIADAADFHALSERLPDSNKRHCYRLRDPAAAAEAGPPLSRHVLRAAGTLQVSQVMERLGTQVLIHEPGIPAFCFSTLHTGAMSLSVPNSPEVVEGRPERGLIHGGQGGTRALTANGTARTNLWVAGAAIQDALVMLLDDVPHGALAFQPVVDWTTGAGPSVRRLLDHAAAEFECADGMGVQPLVLAGFTDLFVHTVLAGLPHSHSERLARQRADTAPRHLRQAEAFMRAHATQPIRLADVALAVGCSLRSLQNAFRAFRGTTPHAALLGIRLELARTALHRGEDVVAAVARRHGFSNVGRFAAAYARRFGERPQRTRGSR</sequence>
<name>A0ABS3KXM6_9PROT</name>
<gene>
    <name evidence="6" type="ORF">IAI61_22000</name>
</gene>
<organism evidence="6 7">
    <name type="scientific">Roseomonas haemaphysalidis</name>
    <dbReference type="NCBI Taxonomy" id="2768162"/>
    <lineage>
        <taxon>Bacteria</taxon>
        <taxon>Pseudomonadati</taxon>
        <taxon>Pseudomonadota</taxon>
        <taxon>Alphaproteobacteria</taxon>
        <taxon>Acetobacterales</taxon>
        <taxon>Roseomonadaceae</taxon>
        <taxon>Roseomonas</taxon>
    </lineage>
</organism>
<dbReference type="PANTHER" id="PTHR46796">
    <property type="entry name" value="HTH-TYPE TRANSCRIPTIONAL ACTIVATOR RHAS-RELATED"/>
    <property type="match status" value="1"/>
</dbReference>
<keyword evidence="2" id="KW-0238">DNA-binding</keyword>
<comment type="caution">
    <text evidence="6">The sequence shown here is derived from an EMBL/GenBank/DDBJ whole genome shotgun (WGS) entry which is preliminary data.</text>
</comment>
<keyword evidence="1" id="KW-0805">Transcription regulation</keyword>
<evidence type="ECO:0000256" key="1">
    <source>
        <dbReference type="ARBA" id="ARBA00023015"/>
    </source>
</evidence>
<dbReference type="Proteomes" id="UP001518989">
    <property type="component" value="Unassembled WGS sequence"/>
</dbReference>
<dbReference type="EMBL" id="JACTNG010000018">
    <property type="protein sequence ID" value="MBO1081710.1"/>
    <property type="molecule type" value="Genomic_DNA"/>
</dbReference>